<accession>A0A0F5YB09</accession>
<evidence type="ECO:0000313" key="9">
    <source>
        <dbReference type="EMBL" id="KKD35415.1"/>
    </source>
</evidence>
<dbReference type="InterPro" id="IPR001789">
    <property type="entry name" value="Sig_transdc_resp-reg_receiver"/>
</dbReference>
<evidence type="ECO:0000256" key="6">
    <source>
        <dbReference type="PROSITE-ProRule" id="PRU00169"/>
    </source>
</evidence>
<dbReference type="InterPro" id="IPR011006">
    <property type="entry name" value="CheY-like_superfamily"/>
</dbReference>
<dbReference type="CDD" id="cd01949">
    <property type="entry name" value="GGDEF"/>
    <property type="match status" value="1"/>
</dbReference>
<keyword evidence="3" id="KW-0805">Transcription regulation</keyword>
<dbReference type="GO" id="GO:0005829">
    <property type="term" value="C:cytosol"/>
    <property type="evidence" value="ECO:0007669"/>
    <property type="project" value="TreeGrafter"/>
</dbReference>
<dbReference type="SUPFAM" id="SSF55073">
    <property type="entry name" value="Nucleotide cyclase"/>
    <property type="match status" value="1"/>
</dbReference>
<dbReference type="RefSeq" id="WP_046281404.1">
    <property type="nucleotide sequence ID" value="NZ_LATL02000044.1"/>
</dbReference>
<evidence type="ECO:0000256" key="4">
    <source>
        <dbReference type="ARBA" id="ARBA00023125"/>
    </source>
</evidence>
<dbReference type="SMART" id="SM00448">
    <property type="entry name" value="REC"/>
    <property type="match status" value="1"/>
</dbReference>
<organism evidence="9 10">
    <name type="scientific">Limnoraphis robusta CS-951</name>
    <dbReference type="NCBI Taxonomy" id="1637645"/>
    <lineage>
        <taxon>Bacteria</taxon>
        <taxon>Bacillati</taxon>
        <taxon>Cyanobacteriota</taxon>
        <taxon>Cyanophyceae</taxon>
        <taxon>Oscillatoriophycideae</taxon>
        <taxon>Oscillatoriales</taxon>
        <taxon>Sirenicapillariaceae</taxon>
        <taxon>Limnoraphis</taxon>
    </lineage>
</organism>
<dbReference type="InterPro" id="IPR029787">
    <property type="entry name" value="Nucleotide_cyclase"/>
</dbReference>
<dbReference type="InterPro" id="IPR000160">
    <property type="entry name" value="GGDEF_dom"/>
</dbReference>
<evidence type="ECO:0000259" key="8">
    <source>
        <dbReference type="PROSITE" id="PS50887"/>
    </source>
</evidence>
<feature type="modified residue" description="4-aspartylphosphate" evidence="6">
    <location>
        <position position="62"/>
    </location>
</feature>
<evidence type="ECO:0000313" key="10">
    <source>
        <dbReference type="Proteomes" id="UP000033607"/>
    </source>
</evidence>
<evidence type="ECO:0008006" key="11">
    <source>
        <dbReference type="Google" id="ProtNLM"/>
    </source>
</evidence>
<dbReference type="Gene3D" id="3.40.50.2300">
    <property type="match status" value="1"/>
</dbReference>
<feature type="domain" description="Response regulatory" evidence="7">
    <location>
        <begin position="13"/>
        <end position="129"/>
    </location>
</feature>
<comment type="caution">
    <text evidence="9">The sequence shown here is derived from an EMBL/GenBank/DDBJ whole genome shotgun (WGS) entry which is preliminary data.</text>
</comment>
<reference evidence="9 10" key="1">
    <citation type="submission" date="2015-06" db="EMBL/GenBank/DDBJ databases">
        <title>Draft genome assembly of filamentous brackish cyanobacterium Limnoraphis robusta strain CS-951.</title>
        <authorList>
            <person name="Willis A."/>
            <person name="Parks M."/>
            <person name="Burford M.A."/>
        </authorList>
    </citation>
    <scope>NUCLEOTIDE SEQUENCE [LARGE SCALE GENOMIC DNA]</scope>
    <source>
        <strain evidence="9 10">CS-951</strain>
    </source>
</reference>
<dbReference type="GO" id="GO:0000976">
    <property type="term" value="F:transcription cis-regulatory region binding"/>
    <property type="evidence" value="ECO:0007669"/>
    <property type="project" value="TreeGrafter"/>
</dbReference>
<dbReference type="SUPFAM" id="SSF52172">
    <property type="entry name" value="CheY-like"/>
    <property type="match status" value="1"/>
</dbReference>
<dbReference type="InterPro" id="IPR043128">
    <property type="entry name" value="Rev_trsase/Diguanyl_cyclase"/>
</dbReference>
<dbReference type="Proteomes" id="UP000033607">
    <property type="component" value="Unassembled WGS sequence"/>
</dbReference>
<protein>
    <recommendedName>
        <fullName evidence="11">Diguanylate cyclase</fullName>
    </recommendedName>
</protein>
<proteinExistence type="predicted"/>
<keyword evidence="2" id="KW-0902">Two-component regulatory system</keyword>
<keyword evidence="4" id="KW-0238">DNA-binding</keyword>
<keyword evidence="5" id="KW-0804">Transcription</keyword>
<dbReference type="GO" id="GO:0000156">
    <property type="term" value="F:phosphorelay response regulator activity"/>
    <property type="evidence" value="ECO:0007669"/>
    <property type="project" value="TreeGrafter"/>
</dbReference>
<dbReference type="Gene3D" id="3.30.70.270">
    <property type="match status" value="1"/>
</dbReference>
<sequence>MISENKTEHRKVSILIVDDTPNNLRFLSSMLLEQGYEVRKAINGQMALRSAQAEPPNLILLDVRMPDMSGYEVCHALKAEAKTRDIPVIFLSALNDEKDKVIAFEMGAVDYVTKPFQFQEVLSRVKTHLTIRHQQKLLTEQKNLLEQEVRARIETELALTKANQELHRLATIDSITHVANRRRFDEYLNEQWQKLALEKEPISLILCEIDEFNAYIAMNGDPSGDECLRTVAWAISRPIKPAKNLIARYSDAKFGLIFPQATVAEAFRIAEQIRTEVAQLKLHHPSAKESPYVTLSLGVSSSIPSSKSQPKTLIETADRGLHEAIKQGCNRTVIHQ</sequence>
<dbReference type="InterPro" id="IPR039420">
    <property type="entry name" value="WalR-like"/>
</dbReference>
<dbReference type="OrthoDB" id="453368at2"/>
<dbReference type="GO" id="GO:0032993">
    <property type="term" value="C:protein-DNA complex"/>
    <property type="evidence" value="ECO:0007669"/>
    <property type="project" value="TreeGrafter"/>
</dbReference>
<dbReference type="PANTHER" id="PTHR48111">
    <property type="entry name" value="REGULATOR OF RPOS"/>
    <property type="match status" value="1"/>
</dbReference>
<feature type="domain" description="GGDEF" evidence="8">
    <location>
        <begin position="200"/>
        <end position="336"/>
    </location>
</feature>
<gene>
    <name evidence="9" type="ORF">WN50_25470</name>
</gene>
<dbReference type="Pfam" id="PF00072">
    <property type="entry name" value="Response_reg"/>
    <property type="match status" value="1"/>
</dbReference>
<dbReference type="EMBL" id="LATL02000044">
    <property type="protein sequence ID" value="KKD35415.1"/>
    <property type="molecule type" value="Genomic_DNA"/>
</dbReference>
<evidence type="ECO:0000259" key="7">
    <source>
        <dbReference type="PROSITE" id="PS50110"/>
    </source>
</evidence>
<dbReference type="AlphaFoldDB" id="A0A0F5YB09"/>
<dbReference type="PANTHER" id="PTHR48111:SF1">
    <property type="entry name" value="TWO-COMPONENT RESPONSE REGULATOR ORR33"/>
    <property type="match status" value="1"/>
</dbReference>
<evidence type="ECO:0000256" key="3">
    <source>
        <dbReference type="ARBA" id="ARBA00023015"/>
    </source>
</evidence>
<keyword evidence="1 6" id="KW-0597">Phosphoprotein</keyword>
<dbReference type="Pfam" id="PF00990">
    <property type="entry name" value="GGDEF"/>
    <property type="match status" value="1"/>
</dbReference>
<name>A0A0F5YB09_9CYAN</name>
<evidence type="ECO:0000256" key="5">
    <source>
        <dbReference type="ARBA" id="ARBA00023163"/>
    </source>
</evidence>
<evidence type="ECO:0000256" key="2">
    <source>
        <dbReference type="ARBA" id="ARBA00023012"/>
    </source>
</evidence>
<dbReference type="SMART" id="SM00267">
    <property type="entry name" value="GGDEF"/>
    <property type="match status" value="1"/>
</dbReference>
<dbReference type="GO" id="GO:0006355">
    <property type="term" value="P:regulation of DNA-templated transcription"/>
    <property type="evidence" value="ECO:0007669"/>
    <property type="project" value="TreeGrafter"/>
</dbReference>
<dbReference type="CDD" id="cd19920">
    <property type="entry name" value="REC_PA4781-like"/>
    <property type="match status" value="1"/>
</dbReference>
<dbReference type="PROSITE" id="PS50887">
    <property type="entry name" value="GGDEF"/>
    <property type="match status" value="1"/>
</dbReference>
<dbReference type="PROSITE" id="PS50110">
    <property type="entry name" value="RESPONSE_REGULATORY"/>
    <property type="match status" value="1"/>
</dbReference>
<dbReference type="NCBIfam" id="TIGR00254">
    <property type="entry name" value="GGDEF"/>
    <property type="match status" value="1"/>
</dbReference>
<evidence type="ECO:0000256" key="1">
    <source>
        <dbReference type="ARBA" id="ARBA00022553"/>
    </source>
</evidence>